<dbReference type="EMBL" id="CP003362">
    <property type="protein sequence ID" value="AGB49093.1"/>
    <property type="molecule type" value="Genomic_DNA"/>
</dbReference>
<keyword evidence="3" id="KW-1185">Reference proteome</keyword>
<name>L0KYD9_METHD</name>
<feature type="transmembrane region" description="Helical" evidence="1">
    <location>
        <begin position="67"/>
        <end position="87"/>
    </location>
</feature>
<dbReference type="KEGG" id="mhz:Metho_0850"/>
<dbReference type="HOGENOM" id="CLU_176004_1_0_2"/>
<dbReference type="AlphaFoldDB" id="L0KYD9"/>
<reference evidence="3" key="1">
    <citation type="submission" date="2012-02" db="EMBL/GenBank/DDBJ databases">
        <title>Complete sequence of chromosome of Methanomethylovorans hollandica DSM 15978.</title>
        <authorList>
            <person name="Lucas S."/>
            <person name="Copeland A."/>
            <person name="Lapidus A."/>
            <person name="Glavina del Rio T."/>
            <person name="Dalin E."/>
            <person name="Tice H."/>
            <person name="Bruce D."/>
            <person name="Goodwin L."/>
            <person name="Pitluck S."/>
            <person name="Peters L."/>
            <person name="Mikhailova N."/>
            <person name="Held B."/>
            <person name="Kyrpides N."/>
            <person name="Mavromatis K."/>
            <person name="Ivanova N."/>
            <person name="Brettin T."/>
            <person name="Detter J.C."/>
            <person name="Han C."/>
            <person name="Larimer F."/>
            <person name="Land M."/>
            <person name="Hauser L."/>
            <person name="Markowitz V."/>
            <person name="Cheng J.-F."/>
            <person name="Hugenholtz P."/>
            <person name="Woyke T."/>
            <person name="Wu D."/>
            <person name="Spring S."/>
            <person name="Schroeder M."/>
            <person name="Brambilla E."/>
            <person name="Klenk H.-P."/>
            <person name="Eisen J.A."/>
        </authorList>
    </citation>
    <scope>NUCLEOTIDE SEQUENCE [LARGE SCALE GENOMIC DNA]</scope>
    <source>
        <strain evidence="3">DSM 15978 / NBRC 107637 / DMS1</strain>
    </source>
</reference>
<keyword evidence="1" id="KW-0812">Transmembrane</keyword>
<evidence type="ECO:0000313" key="3">
    <source>
        <dbReference type="Proteomes" id="UP000010866"/>
    </source>
</evidence>
<evidence type="ECO:0000313" key="2">
    <source>
        <dbReference type="EMBL" id="AGB49093.1"/>
    </source>
</evidence>
<feature type="transmembrane region" description="Helical" evidence="1">
    <location>
        <begin position="37"/>
        <end position="55"/>
    </location>
</feature>
<sequence length="90" mass="9416" precursor="true">MLLSIASAALVSAMASVSTKGATASMTTAMGLPEYGFFAVFALVILLCAKLMLAASTKWNNAIKCSLDMSIIPLLISFAAIVVYKIIIII</sequence>
<accession>L0KYD9</accession>
<keyword evidence="1" id="KW-0472">Membrane</keyword>
<organism evidence="2 3">
    <name type="scientific">Methanomethylovorans hollandica (strain DSM 15978 / NBRC 107637 / DMS1)</name>
    <dbReference type="NCBI Taxonomy" id="867904"/>
    <lineage>
        <taxon>Archaea</taxon>
        <taxon>Methanobacteriati</taxon>
        <taxon>Methanobacteriota</taxon>
        <taxon>Stenosarchaea group</taxon>
        <taxon>Methanomicrobia</taxon>
        <taxon>Methanosarcinales</taxon>
        <taxon>Methanosarcinaceae</taxon>
        <taxon>Methanomethylovorans</taxon>
    </lineage>
</organism>
<evidence type="ECO:0000256" key="1">
    <source>
        <dbReference type="SAM" id="Phobius"/>
    </source>
</evidence>
<protein>
    <submittedName>
        <fullName evidence="2">Uncharacterized protein</fullName>
    </submittedName>
</protein>
<keyword evidence="1" id="KW-1133">Transmembrane helix</keyword>
<proteinExistence type="predicted"/>
<dbReference type="Proteomes" id="UP000010866">
    <property type="component" value="Chromosome"/>
</dbReference>
<gene>
    <name evidence="2" type="ordered locus">Metho_0850</name>
</gene>